<protein>
    <submittedName>
        <fullName evidence="8">Trafficking protein particle complex subunit 10</fullName>
    </submittedName>
</protein>
<dbReference type="Pfam" id="PF24967">
    <property type="entry name" value="NTS_TR130"/>
    <property type="match status" value="1"/>
</dbReference>
<proteinExistence type="predicted"/>
<name>A0A371C6R3_YARLL</name>
<keyword evidence="3" id="KW-0333">Golgi apparatus</keyword>
<accession>A0A371C6R3</accession>
<dbReference type="Pfam" id="PF23036">
    <property type="entry name" value="TRAPPC10_1st"/>
    <property type="match status" value="1"/>
</dbReference>
<dbReference type="InterPro" id="IPR022233">
    <property type="entry name" value="TRAPPC10/Trs130_C"/>
</dbReference>
<dbReference type="Pfam" id="PF23274">
    <property type="entry name" value="DUF7077"/>
    <property type="match status" value="1"/>
</dbReference>
<dbReference type="Pfam" id="PF12584">
    <property type="entry name" value="TRAPPC10"/>
    <property type="match status" value="1"/>
</dbReference>
<gene>
    <name evidence="8" type="ORF">B0I71DRAFT_131734</name>
</gene>
<evidence type="ECO:0000256" key="2">
    <source>
        <dbReference type="ARBA" id="ARBA00022448"/>
    </source>
</evidence>
<evidence type="ECO:0000313" key="9">
    <source>
        <dbReference type="Proteomes" id="UP000256601"/>
    </source>
</evidence>
<dbReference type="GO" id="GO:0034498">
    <property type="term" value="P:early endosome to Golgi transport"/>
    <property type="evidence" value="ECO:0007669"/>
    <property type="project" value="TreeGrafter"/>
</dbReference>
<dbReference type="GO" id="GO:0005829">
    <property type="term" value="C:cytosol"/>
    <property type="evidence" value="ECO:0007669"/>
    <property type="project" value="GOC"/>
</dbReference>
<dbReference type="InterPro" id="IPR045126">
    <property type="entry name" value="TRAPPC10/Trs130"/>
</dbReference>
<feature type="domain" description="Trs130 NTS" evidence="7">
    <location>
        <begin position="325"/>
        <end position="518"/>
    </location>
</feature>
<dbReference type="GO" id="GO:1990071">
    <property type="term" value="C:TRAPPII protein complex"/>
    <property type="evidence" value="ECO:0007669"/>
    <property type="project" value="InterPro"/>
</dbReference>
<evidence type="ECO:0000256" key="1">
    <source>
        <dbReference type="ARBA" id="ARBA00004555"/>
    </source>
</evidence>
<evidence type="ECO:0000313" key="8">
    <source>
        <dbReference type="EMBL" id="RDW25975.1"/>
    </source>
</evidence>
<feature type="domain" description="TRAPPC10/Trs130 N-terminal" evidence="5">
    <location>
        <begin position="4"/>
        <end position="310"/>
    </location>
</feature>
<organism evidence="8 9">
    <name type="scientific">Yarrowia lipolytica</name>
    <name type="common">Candida lipolytica</name>
    <dbReference type="NCBI Taxonomy" id="4952"/>
    <lineage>
        <taxon>Eukaryota</taxon>
        <taxon>Fungi</taxon>
        <taxon>Dikarya</taxon>
        <taxon>Ascomycota</taxon>
        <taxon>Saccharomycotina</taxon>
        <taxon>Dipodascomycetes</taxon>
        <taxon>Dipodascales</taxon>
        <taxon>Dipodascales incertae sedis</taxon>
        <taxon>Yarrowia</taxon>
    </lineage>
</organism>
<reference evidence="8 9" key="1">
    <citation type="submission" date="2018-07" db="EMBL/GenBank/DDBJ databases">
        <title>Draft Genome Assemblies for Five Robust Yarrowia lipolytica Strains Exhibiting High Lipid Production and Pentose Sugar Utilization and Sugar Alcohol Secretion from Undetoxified Lignocellulosic Biomass Hydrolysates.</title>
        <authorList>
            <consortium name="DOE Joint Genome Institute"/>
            <person name="Walker C."/>
            <person name="Ryu S."/>
            <person name="Na H."/>
            <person name="Zane M."/>
            <person name="LaButti K."/>
            <person name="Lipzen A."/>
            <person name="Haridas S."/>
            <person name="Barry K."/>
            <person name="Grigoriev I.V."/>
            <person name="Quarterman J."/>
            <person name="Slininger P."/>
            <person name="Dien B."/>
            <person name="Trinh C.T."/>
        </authorList>
    </citation>
    <scope>NUCLEOTIDE SEQUENCE [LARGE SCALE GENOMIC DNA]</scope>
    <source>
        <strain evidence="8 9">YB392</strain>
    </source>
</reference>
<evidence type="ECO:0000256" key="3">
    <source>
        <dbReference type="ARBA" id="ARBA00023034"/>
    </source>
</evidence>
<feature type="domain" description="DUF7077" evidence="6">
    <location>
        <begin position="674"/>
        <end position="796"/>
    </location>
</feature>
<keyword evidence="2" id="KW-0813">Transport</keyword>
<evidence type="ECO:0000259" key="7">
    <source>
        <dbReference type="Pfam" id="PF24967"/>
    </source>
</evidence>
<evidence type="ECO:0000259" key="6">
    <source>
        <dbReference type="Pfam" id="PF23274"/>
    </source>
</evidence>
<dbReference type="PANTHER" id="PTHR13251">
    <property type="entry name" value="EPILEPSY HOLOPROSENCEPHALY CANDIDATE 1/TMEM1"/>
    <property type="match status" value="1"/>
</dbReference>
<dbReference type="InterPro" id="IPR056913">
    <property type="entry name" value="TRAPPC10/Trs130_N"/>
</dbReference>
<comment type="subcellular location">
    <subcellularLocation>
        <location evidence="1">Golgi apparatus</location>
    </subcellularLocation>
</comment>
<dbReference type="OrthoDB" id="10256906at2759"/>
<feature type="domain" description="TRAPPC10/Trs130 C-terminal" evidence="4">
    <location>
        <begin position="996"/>
        <end position="1112"/>
    </location>
</feature>
<dbReference type="PANTHER" id="PTHR13251:SF3">
    <property type="entry name" value="TRAFFICKING PROTEIN PARTICLE COMPLEX SUBUNIT 10"/>
    <property type="match status" value="1"/>
</dbReference>
<dbReference type="EMBL" id="KZ858990">
    <property type="protein sequence ID" value="RDW25975.1"/>
    <property type="molecule type" value="Genomic_DNA"/>
</dbReference>
<dbReference type="VEuPathDB" id="FungiDB:YALI1_B29662g"/>
<dbReference type="GO" id="GO:0006891">
    <property type="term" value="P:intra-Golgi vesicle-mediated transport"/>
    <property type="evidence" value="ECO:0007669"/>
    <property type="project" value="TreeGrafter"/>
</dbReference>
<dbReference type="VEuPathDB" id="FungiDB:YALI0_B22726g"/>
<dbReference type="InterPro" id="IPR055505">
    <property type="entry name" value="DUF7077"/>
</dbReference>
<sequence length="1129" mass="127341">MVAEKKTRITYFDPFGVFTGNLEEGLRKRLPLQNLHWSALSGDKPLRSIPRLDVELVEDVAQHGEAEASKPRLHQMQGLSNEPYFAIMFVRCDDTETYKSSVRKVIRDWFNRSVSHRREPIEWMIVNWKSNKSRPKSSVFDKIKSDFNTDNKKDRCIQVREDASAEDLIDFWGDLISRLKEGVLDTFSMRVDSYEKEIAKLEAQKNVVGWNYGAFFVAKEGLGVSFENVALYDDALQVYDELEASYQEMSANKNVTFVSKIGFEKVDVGILEPQHETDIKLEILANEVSLFDFRCYLFGRQVTQLLLQSRSATTPSISALFMSQVLSRVLSFQREIRTLLYSNKKDPLMVADWAYHVSNEFLEVSDTIETEGREISEARGELLFACREMLLALAENRGWYLVTAMREVSLNDEPKSEYKPTELVAALLSNEEEFLESYRELTVQIAEEYRHAGRERSIKAFTCDLALLDFQQGRYEQAVTQLKTLPSLFSTQGWDAMAVSVFKYYTKCLQALGRKEELLNAALLLVSQRELITSRELDEYFKIALSLRSEQLEFDLTGTFVVDLASGVTHSKEENDDSVLLEVAINSPLPKAVKVSQVCVTYSYDQDGAADNKVIKFESLATTIAPGVNKLQLETNQFTEYPLYPRELVISIDKLSLTIDIVSSAPLYMSSGPGNMNARISVPRELHLNRKCVALTVSNSSTVNEGLITVSCVDLQSKLYVRDATLTIDGKPVDDMDDGEILSADEIVFENLEKGQVLEVLIPYENHGPAIMEFGISIKYRTSEGEYLYDTTDSVDVRLPISVSVQDVFRTSFLYSRFSVTSTDASPIRTLGVTLSESDGEDLYAISTPSMSSDVVFTNQAASFTFRIEPRDWSRFIAAGAKKPLTLRIEFRRVADELVEFIWAKITAKLAAAGLEDCIVSLRVIKSLIEADVTSYALRLPTMSEPIVLPEWTEALQAVSKDNHEKVKEVVNEALAESTSCSDECLLPSQFLCISVPVPQVQIVLSSKLTEDKPTTKPQRVGEAIDYTLNINSKLWDSNLAPDTRFFYEILPLPDTWTVYGRRKGHFVPADNVVENLQLVPLKTGRIALPEVVIRPADSETPISMEVDNRIGVKYVVVAPELGRLTFSF</sequence>
<evidence type="ECO:0000259" key="5">
    <source>
        <dbReference type="Pfam" id="PF23036"/>
    </source>
</evidence>
<dbReference type="Proteomes" id="UP000256601">
    <property type="component" value="Unassembled WGS sequence"/>
</dbReference>
<dbReference type="InterPro" id="IPR056916">
    <property type="entry name" value="NTS_TR130"/>
</dbReference>
<dbReference type="AlphaFoldDB" id="A0A371C6R3"/>
<evidence type="ECO:0000259" key="4">
    <source>
        <dbReference type="Pfam" id="PF12584"/>
    </source>
</evidence>